<protein>
    <recommendedName>
        <fullName evidence="5">Transmembrane protein</fullName>
    </recommendedName>
</protein>
<dbReference type="eggNOG" id="ENOG502SXK7">
    <property type="taxonomic scope" value="Eukaryota"/>
</dbReference>
<feature type="transmembrane region" description="Helical" evidence="2">
    <location>
        <begin position="173"/>
        <end position="193"/>
    </location>
</feature>
<feature type="transmembrane region" description="Helical" evidence="2">
    <location>
        <begin position="131"/>
        <end position="152"/>
    </location>
</feature>
<dbReference type="OrthoDB" id="2802144at2759"/>
<evidence type="ECO:0000313" key="4">
    <source>
        <dbReference type="Proteomes" id="UP000030671"/>
    </source>
</evidence>
<evidence type="ECO:0000256" key="1">
    <source>
        <dbReference type="SAM" id="MobiDB-lite"/>
    </source>
</evidence>
<feature type="transmembrane region" description="Helical" evidence="2">
    <location>
        <begin position="229"/>
        <end position="251"/>
    </location>
</feature>
<keyword evidence="4" id="KW-1185">Reference proteome</keyword>
<sequence length="267" mass="29801">MLRSQRSTSDDPMHNCWNHSQQSLPPLQNRRMPDHWKVEFQVVFPFSTILKFAFMTLCTISLGHNDLEGVWDICLGHEEIWTESKDRVLNRISTITVVAGLLLGSIASFATSDPPVRSMLNYNAREPYMCLLLAFGLTLGGLIVGSALLFGLAKCSASYFRDVRTLMGTRSSICCTLTLLAYPFVCIGVATSIGATGSSCPPYAIPDNSVMFFSYQGLFVAAWNSEDRFFRTGFVFVLLIPVSLVFVFAWTQRFLGSPPSRDRYPNC</sequence>
<proteinExistence type="predicted"/>
<dbReference type="GeneID" id="20671312"/>
<keyword evidence="2" id="KW-1133">Transmembrane helix</keyword>
<keyword evidence="2" id="KW-0812">Transmembrane</keyword>
<name>W4JV59_HETIT</name>
<gene>
    <name evidence="3" type="ORF">HETIRDRAFT_327276</name>
</gene>
<dbReference type="KEGG" id="hir:HETIRDRAFT_327276"/>
<evidence type="ECO:0008006" key="5">
    <source>
        <dbReference type="Google" id="ProtNLM"/>
    </source>
</evidence>
<dbReference type="EMBL" id="KI925463">
    <property type="protein sequence ID" value="ETW77458.1"/>
    <property type="molecule type" value="Genomic_DNA"/>
</dbReference>
<organism evidence="3 4">
    <name type="scientific">Heterobasidion irregulare (strain TC 32-1)</name>
    <dbReference type="NCBI Taxonomy" id="747525"/>
    <lineage>
        <taxon>Eukaryota</taxon>
        <taxon>Fungi</taxon>
        <taxon>Dikarya</taxon>
        <taxon>Basidiomycota</taxon>
        <taxon>Agaricomycotina</taxon>
        <taxon>Agaricomycetes</taxon>
        <taxon>Russulales</taxon>
        <taxon>Bondarzewiaceae</taxon>
        <taxon>Heterobasidion</taxon>
        <taxon>Heterobasidion annosum species complex</taxon>
    </lineage>
</organism>
<dbReference type="InParanoid" id="W4JV59"/>
<evidence type="ECO:0000256" key="2">
    <source>
        <dbReference type="SAM" id="Phobius"/>
    </source>
</evidence>
<reference evidence="3 4" key="1">
    <citation type="journal article" date="2012" name="New Phytol.">
        <title>Insight into trade-off between wood decay and parasitism from the genome of a fungal forest pathogen.</title>
        <authorList>
            <person name="Olson A."/>
            <person name="Aerts A."/>
            <person name="Asiegbu F."/>
            <person name="Belbahri L."/>
            <person name="Bouzid O."/>
            <person name="Broberg A."/>
            <person name="Canback B."/>
            <person name="Coutinho P.M."/>
            <person name="Cullen D."/>
            <person name="Dalman K."/>
            <person name="Deflorio G."/>
            <person name="van Diepen L.T."/>
            <person name="Dunand C."/>
            <person name="Duplessis S."/>
            <person name="Durling M."/>
            <person name="Gonthier P."/>
            <person name="Grimwood J."/>
            <person name="Fossdal C.G."/>
            <person name="Hansson D."/>
            <person name="Henrissat B."/>
            <person name="Hietala A."/>
            <person name="Himmelstrand K."/>
            <person name="Hoffmeister D."/>
            <person name="Hogberg N."/>
            <person name="James T.Y."/>
            <person name="Karlsson M."/>
            <person name="Kohler A."/>
            <person name="Kues U."/>
            <person name="Lee Y.H."/>
            <person name="Lin Y.C."/>
            <person name="Lind M."/>
            <person name="Lindquist E."/>
            <person name="Lombard V."/>
            <person name="Lucas S."/>
            <person name="Lunden K."/>
            <person name="Morin E."/>
            <person name="Murat C."/>
            <person name="Park J."/>
            <person name="Raffaello T."/>
            <person name="Rouze P."/>
            <person name="Salamov A."/>
            <person name="Schmutz J."/>
            <person name="Solheim H."/>
            <person name="Stahlberg J."/>
            <person name="Velez H."/>
            <person name="de Vries R.P."/>
            <person name="Wiebenga A."/>
            <person name="Woodward S."/>
            <person name="Yakovlev I."/>
            <person name="Garbelotto M."/>
            <person name="Martin F."/>
            <person name="Grigoriev I.V."/>
            <person name="Stenlid J."/>
        </authorList>
    </citation>
    <scope>NUCLEOTIDE SEQUENCE [LARGE SCALE GENOMIC DNA]</scope>
    <source>
        <strain evidence="3 4">TC 32-1</strain>
    </source>
</reference>
<dbReference type="RefSeq" id="XP_009550961.1">
    <property type="nucleotide sequence ID" value="XM_009552666.1"/>
</dbReference>
<evidence type="ECO:0000313" key="3">
    <source>
        <dbReference type="EMBL" id="ETW77458.1"/>
    </source>
</evidence>
<dbReference type="AlphaFoldDB" id="W4JV59"/>
<dbReference type="Proteomes" id="UP000030671">
    <property type="component" value="Unassembled WGS sequence"/>
</dbReference>
<feature type="compositionally biased region" description="Polar residues" evidence="1">
    <location>
        <begin position="17"/>
        <end position="26"/>
    </location>
</feature>
<feature type="transmembrane region" description="Helical" evidence="2">
    <location>
        <begin position="92"/>
        <end position="111"/>
    </location>
</feature>
<feature type="region of interest" description="Disordered" evidence="1">
    <location>
        <begin position="1"/>
        <end position="28"/>
    </location>
</feature>
<accession>W4JV59</accession>
<keyword evidence="2" id="KW-0472">Membrane</keyword>
<dbReference type="HOGENOM" id="CLU_081662_0_0_1"/>